<protein>
    <submittedName>
        <fullName evidence="1">Uncharacterized protein</fullName>
    </submittedName>
</protein>
<organism evidence="1 2">
    <name type="scientific">Streptosporangium roseum (strain ATCC 12428 / DSM 43021 / JCM 3005 / KCTC 9067 / NCIMB 10171 / NRRL 2505 / NI 9100)</name>
    <dbReference type="NCBI Taxonomy" id="479432"/>
    <lineage>
        <taxon>Bacteria</taxon>
        <taxon>Bacillati</taxon>
        <taxon>Actinomycetota</taxon>
        <taxon>Actinomycetes</taxon>
        <taxon>Streptosporangiales</taxon>
        <taxon>Streptosporangiaceae</taxon>
        <taxon>Streptosporangium</taxon>
    </lineage>
</organism>
<dbReference type="EMBL" id="CP001815">
    <property type="protein sequence ID" value="ACZ92022.1"/>
    <property type="molecule type" value="Genomic_DNA"/>
</dbReference>
<keyword evidence="2" id="KW-1185">Reference proteome</keyword>
<dbReference type="HOGENOM" id="CLU_2119804_0_0_11"/>
<accession>D2BFX0</accession>
<dbReference type="RefSeq" id="WP_012895748.1">
    <property type="nucleotide sequence ID" value="NC_013596.1"/>
</dbReference>
<geneLocation type="plasmid" evidence="1 2">
    <name>pSROS01</name>
</geneLocation>
<dbReference type="AlphaFoldDB" id="D2BFX0"/>
<keyword evidence="1" id="KW-0614">Plasmid</keyword>
<sequence>MTDQPNPAQVTSFDHHRLADLPEYNRVGKALNDLLTAINRAEIEISQPEWLDAVRNLTAALPFADGCDECPPVSITVPARTEIDTDGWLTGYYKCTEHGRQWTSGWALDAPTWF</sequence>
<gene>
    <name evidence="1" type="ORF">Sros_9404</name>
</gene>
<evidence type="ECO:0000313" key="2">
    <source>
        <dbReference type="Proteomes" id="UP000002029"/>
    </source>
</evidence>
<dbReference type="KEGG" id="sro:Sros_9404"/>
<proteinExistence type="predicted"/>
<name>D2BFX0_STRRD</name>
<dbReference type="Proteomes" id="UP000002029">
    <property type="component" value="Plasmid pSROS01"/>
</dbReference>
<evidence type="ECO:0000313" key="1">
    <source>
        <dbReference type="EMBL" id="ACZ92022.1"/>
    </source>
</evidence>
<reference evidence="1 2" key="1">
    <citation type="journal article" date="2010" name="Stand. Genomic Sci.">
        <title>Complete genome sequence of Streptosporangium roseum type strain (NI 9100).</title>
        <authorList>
            <person name="Nolan M."/>
            <person name="Sikorski J."/>
            <person name="Jando M."/>
            <person name="Lucas S."/>
            <person name="Lapidus A."/>
            <person name="Glavina Del Rio T."/>
            <person name="Chen F."/>
            <person name="Tice H."/>
            <person name="Pitluck S."/>
            <person name="Cheng J.F."/>
            <person name="Chertkov O."/>
            <person name="Sims D."/>
            <person name="Meincke L."/>
            <person name="Brettin T."/>
            <person name="Han C."/>
            <person name="Detter J.C."/>
            <person name="Bruce D."/>
            <person name="Goodwin L."/>
            <person name="Land M."/>
            <person name="Hauser L."/>
            <person name="Chang Y.J."/>
            <person name="Jeffries C.D."/>
            <person name="Ivanova N."/>
            <person name="Mavromatis K."/>
            <person name="Mikhailova N."/>
            <person name="Chen A."/>
            <person name="Palaniappan K."/>
            <person name="Chain P."/>
            <person name="Rohde M."/>
            <person name="Goker M."/>
            <person name="Bristow J."/>
            <person name="Eisen J.A."/>
            <person name="Markowitz V."/>
            <person name="Hugenholtz P."/>
            <person name="Kyrpides N.C."/>
            <person name="Klenk H.P."/>
        </authorList>
    </citation>
    <scope>NUCLEOTIDE SEQUENCE [LARGE SCALE GENOMIC DNA]</scope>
    <source>
        <strain evidence="2">ATCC 12428 / DSM 43021 / JCM 3005 / NI 9100</strain>
        <plasmid evidence="2">Plasmid pSROS01</plasmid>
    </source>
</reference>